<proteinExistence type="predicted"/>
<dbReference type="EMBL" id="CM029040">
    <property type="protein sequence ID" value="KAG2631356.1"/>
    <property type="molecule type" value="Genomic_DNA"/>
</dbReference>
<dbReference type="AlphaFoldDB" id="A0A8T0VAH4"/>
<dbReference type="EMBL" id="CM029040">
    <property type="protein sequence ID" value="KAG2631357.1"/>
    <property type="molecule type" value="Genomic_DNA"/>
</dbReference>
<dbReference type="SMART" id="SM01157">
    <property type="entry name" value="DUF1719"/>
    <property type="match status" value="1"/>
</dbReference>
<dbReference type="InterPro" id="IPR013181">
    <property type="entry name" value="DUF1719"/>
</dbReference>
<gene>
    <name evidence="2" type="ORF">PVAP13_2NG189000</name>
</gene>
<name>A0A8T0VAH4_PANVG</name>
<feature type="region of interest" description="Disordered" evidence="1">
    <location>
        <begin position="435"/>
        <end position="459"/>
    </location>
</feature>
<protein>
    <submittedName>
        <fullName evidence="2">Uncharacterized protein</fullName>
    </submittedName>
</protein>
<evidence type="ECO:0000256" key="1">
    <source>
        <dbReference type="SAM" id="MobiDB-lite"/>
    </source>
</evidence>
<feature type="compositionally biased region" description="Polar residues" evidence="1">
    <location>
        <begin position="443"/>
        <end position="459"/>
    </location>
</feature>
<reference evidence="2" key="1">
    <citation type="submission" date="2020-05" db="EMBL/GenBank/DDBJ databases">
        <title>WGS assembly of Panicum virgatum.</title>
        <authorList>
            <person name="Lovell J.T."/>
            <person name="Jenkins J."/>
            <person name="Shu S."/>
            <person name="Juenger T.E."/>
            <person name="Schmutz J."/>
        </authorList>
    </citation>
    <scope>NUCLEOTIDE SEQUENCE</scope>
    <source>
        <strain evidence="2">AP13</strain>
    </source>
</reference>
<dbReference type="Pfam" id="PF08224">
    <property type="entry name" value="DUF1719"/>
    <property type="match status" value="1"/>
</dbReference>
<dbReference type="PANTHER" id="PTHR33377:SF4">
    <property type="entry name" value="OS07G0285800 PROTEIN"/>
    <property type="match status" value="1"/>
</dbReference>
<dbReference type="PANTHER" id="PTHR33377">
    <property type="entry name" value="OS10G0134700 PROTEIN-RELATED"/>
    <property type="match status" value="1"/>
</dbReference>
<dbReference type="Proteomes" id="UP000823388">
    <property type="component" value="Chromosome 2N"/>
</dbReference>
<comment type="caution">
    <text evidence="2">The sequence shown here is derived from an EMBL/GenBank/DDBJ whole genome shotgun (WGS) entry which is preliminary data.</text>
</comment>
<evidence type="ECO:0000313" key="3">
    <source>
        <dbReference type="Proteomes" id="UP000823388"/>
    </source>
</evidence>
<keyword evidence="3" id="KW-1185">Reference proteome</keyword>
<dbReference type="OrthoDB" id="660887at2759"/>
<accession>A0A8T0VAH4</accession>
<sequence>MDGMATSAVVQETVSRVSSFIFNKHEEKVSKGHNLERLEMAHTELELAIERSSKLPITDVALLRRRKILKRALNECGDVLLRYKLQAIEDEESQQGVMVTHPSFPKRIAYATKSSIAHLFGLAKDGPSGLDVQRFEWFAGCAGKLVKDLESGCSLWQYTFSNPLTRQLLEGKTLWYEMEKGTIQRGFFISPICFEDRGLEAALAYRYKDQEMPEKNFRLALNLRLSESTDIVGYAIKCLQPLTSQFKVVAEFAKEELTLLPNLQDISHSFAPPAIIQESYTEITQSFRPDPLCCKTNGQRPFANNIMSSELAHIFPEQVIGICLTPNISALEYSFHSSIDGASRYTVTYRPPPLEFAACFIPHLLSEGVQKNYVVERLGGKIEHKNGASIQQTCEMFRSKTFDCFVRQADLTDYSVSWMSKHGAAYFCLRTPSSERAGAPKTSGRSSTWKTANRTQYVS</sequence>
<evidence type="ECO:0000313" key="2">
    <source>
        <dbReference type="EMBL" id="KAG2631357.1"/>
    </source>
</evidence>
<organism evidence="2 3">
    <name type="scientific">Panicum virgatum</name>
    <name type="common">Blackwell switchgrass</name>
    <dbReference type="NCBI Taxonomy" id="38727"/>
    <lineage>
        <taxon>Eukaryota</taxon>
        <taxon>Viridiplantae</taxon>
        <taxon>Streptophyta</taxon>
        <taxon>Embryophyta</taxon>
        <taxon>Tracheophyta</taxon>
        <taxon>Spermatophyta</taxon>
        <taxon>Magnoliopsida</taxon>
        <taxon>Liliopsida</taxon>
        <taxon>Poales</taxon>
        <taxon>Poaceae</taxon>
        <taxon>PACMAD clade</taxon>
        <taxon>Panicoideae</taxon>
        <taxon>Panicodae</taxon>
        <taxon>Paniceae</taxon>
        <taxon>Panicinae</taxon>
        <taxon>Panicum</taxon>
        <taxon>Panicum sect. Hiantes</taxon>
    </lineage>
</organism>